<dbReference type="Proteomes" id="UP000191806">
    <property type="component" value="Plasmid pJM1A"/>
</dbReference>
<geneLocation type="plasmid" evidence="2">
    <name>pmpjm1</name>
</geneLocation>
<protein>
    <submittedName>
        <fullName evidence="1">Uncharacterized protein</fullName>
    </submittedName>
</protein>
<dbReference type="RefSeq" id="WP_063280553.1">
    <property type="nucleotide sequence ID" value="NZ_CP016745.2"/>
</dbReference>
<dbReference type="AlphaFoldDB" id="A0A1V0PCW8"/>
<dbReference type="EMBL" id="CP016746">
    <property type="protein sequence ID" value="ARE27117.1"/>
    <property type="molecule type" value="Genomic_DNA"/>
</dbReference>
<accession>A0A1V0PCW8</accession>
<proteinExistence type="predicted"/>
<reference evidence="1 2" key="1">
    <citation type="journal article" date="2017" name="BMC Genomics">
        <title>Comparative and functional genomics of the Lactococcus lactis taxon; insights into evolution and niche adaptation.</title>
        <authorList>
            <person name="Kelleher P."/>
            <person name="Bottacini F."/>
            <person name="Mahony J."/>
            <person name="Kilcawley K.N."/>
            <person name="van Sinderen D."/>
        </authorList>
    </citation>
    <scope>NUCLEOTIDE SEQUENCE [LARGE SCALE GENOMIC DNA]</scope>
    <source>
        <strain evidence="1 2">JM1</strain>
        <plasmid evidence="2">pmpjm1</plasmid>
    </source>
</reference>
<organism evidence="1 2">
    <name type="scientific">Lactococcus lactis subsp. cremoris</name>
    <name type="common">Streptococcus cremoris</name>
    <dbReference type="NCBI Taxonomy" id="1359"/>
    <lineage>
        <taxon>Bacteria</taxon>
        <taxon>Bacillati</taxon>
        <taxon>Bacillota</taxon>
        <taxon>Bacilli</taxon>
        <taxon>Lactobacillales</taxon>
        <taxon>Streptococcaceae</taxon>
        <taxon>Lactococcus</taxon>
    </lineage>
</organism>
<keyword evidence="1" id="KW-0614">Plasmid</keyword>
<sequence>MYNKSILNGIIRELKNKFYHSTDNDILKKYFLTIAQGYPTKQGSGRFVIIVDKTFVIKIAMNPNGLMQNTIEAETPPAYHLAKILDSITLFGCDNFLIVQEYHKPLEDYYDDLLASICPSYQFDETHLTDIFTEENIDRSIKSPLDEGLIYFTLSQIDELELGTDATFENFWMRMELDTLASCVLKKFDDTVDINIENIGVKKSSEYVLLDYGIKTNAQLSKIINSYREPNNPMKLFTVEDLKEKMLPISPKIPLQNRKELTYNDNY</sequence>
<name>A0A1V0PCW8_LACLC</name>
<evidence type="ECO:0000313" key="1">
    <source>
        <dbReference type="EMBL" id="ARE27117.1"/>
    </source>
</evidence>
<evidence type="ECO:0000313" key="2">
    <source>
        <dbReference type="Proteomes" id="UP000191806"/>
    </source>
</evidence>
<gene>
    <name evidence="1" type="ORF">LLJM1_03945</name>
</gene>